<name>B0TF91_HELMI</name>
<dbReference type="STRING" id="498761.HM1_1850"/>
<evidence type="ECO:0000313" key="2">
    <source>
        <dbReference type="Proteomes" id="UP000008550"/>
    </source>
</evidence>
<dbReference type="GO" id="GO:0046872">
    <property type="term" value="F:metal ion binding"/>
    <property type="evidence" value="ECO:0007669"/>
    <property type="project" value="InterPro"/>
</dbReference>
<keyword evidence="2" id="KW-1185">Reference proteome</keyword>
<dbReference type="Pfam" id="PF02583">
    <property type="entry name" value="Trns_repr_metal"/>
    <property type="match status" value="1"/>
</dbReference>
<dbReference type="Proteomes" id="UP000008550">
    <property type="component" value="Chromosome"/>
</dbReference>
<dbReference type="EMBL" id="CP000930">
    <property type="protein sequence ID" value="ABZ84408.1"/>
    <property type="molecule type" value="Genomic_DNA"/>
</dbReference>
<dbReference type="HOGENOM" id="CLU_130332_1_1_9"/>
<protein>
    <recommendedName>
        <fullName evidence="3">Copper-sensing transcriptional repressor csoR</fullName>
    </recommendedName>
</protein>
<dbReference type="eggNOG" id="COG1937">
    <property type="taxonomic scope" value="Bacteria"/>
</dbReference>
<dbReference type="InterPro" id="IPR038390">
    <property type="entry name" value="Metal_Tscrpt_repr_sf"/>
</dbReference>
<dbReference type="KEGG" id="hmo:HM1_1850"/>
<organism evidence="1 2">
    <name type="scientific">Heliobacterium modesticaldum (strain ATCC 51547 / Ice1)</name>
    <dbReference type="NCBI Taxonomy" id="498761"/>
    <lineage>
        <taxon>Bacteria</taxon>
        <taxon>Bacillati</taxon>
        <taxon>Bacillota</taxon>
        <taxon>Clostridia</taxon>
        <taxon>Eubacteriales</taxon>
        <taxon>Heliobacteriaceae</taxon>
        <taxon>Heliomicrobium</taxon>
    </lineage>
</organism>
<evidence type="ECO:0000313" key="1">
    <source>
        <dbReference type="EMBL" id="ABZ84408.1"/>
    </source>
</evidence>
<accession>B0TF91</accession>
<gene>
    <name evidence="1" type="ORF">HM1_1850</name>
</gene>
<dbReference type="CDD" id="cd10148">
    <property type="entry name" value="CsoR-like_DUF156"/>
    <property type="match status" value="1"/>
</dbReference>
<dbReference type="InterPro" id="IPR003735">
    <property type="entry name" value="Metal_Tscrpt_repr"/>
</dbReference>
<evidence type="ECO:0008006" key="3">
    <source>
        <dbReference type="Google" id="ProtNLM"/>
    </source>
</evidence>
<sequence length="104" mass="11518">MNMDTGYGYLLGVADLECTQSKEALIRRLKKIEGQIKGIQKMIAEDKACLDLLVQVAAARAAINRVGTLIIMNHTRRCLSNVPLSGEQEKALEELVDVLTKFTK</sequence>
<dbReference type="GO" id="GO:0045892">
    <property type="term" value="P:negative regulation of DNA-templated transcription"/>
    <property type="evidence" value="ECO:0007669"/>
    <property type="project" value="UniProtKB-ARBA"/>
</dbReference>
<dbReference type="GO" id="GO:0003677">
    <property type="term" value="F:DNA binding"/>
    <property type="evidence" value="ECO:0007669"/>
    <property type="project" value="InterPro"/>
</dbReference>
<dbReference type="PANTHER" id="PTHR33677">
    <property type="entry name" value="TRANSCRIPTIONAL REPRESSOR FRMR-RELATED"/>
    <property type="match status" value="1"/>
</dbReference>
<proteinExistence type="predicted"/>
<dbReference type="Gene3D" id="1.20.58.1000">
    <property type="entry name" value="Metal-sensitive repressor, helix protomer"/>
    <property type="match status" value="1"/>
</dbReference>
<dbReference type="AlphaFoldDB" id="B0TF91"/>
<dbReference type="RefSeq" id="WP_012282912.1">
    <property type="nucleotide sequence ID" value="NC_010337.2"/>
</dbReference>
<reference evidence="1 2" key="1">
    <citation type="journal article" date="2008" name="J. Bacteriol.">
        <title>The genome of Heliobacterium modesticaldum, a phototrophic representative of the Firmicutes containing the simplest photosynthetic apparatus.</title>
        <authorList>
            <person name="Sattley W.M."/>
            <person name="Madigan M.T."/>
            <person name="Swingley W.D."/>
            <person name="Cheung P.C."/>
            <person name="Clocksin K.M."/>
            <person name="Conrad A.L."/>
            <person name="Dejesa L.C."/>
            <person name="Honchak B.M."/>
            <person name="Jung D.O."/>
            <person name="Karbach L.E."/>
            <person name="Kurdoglu A."/>
            <person name="Lahiri S."/>
            <person name="Mastrian S.D."/>
            <person name="Page L.E."/>
            <person name="Taylor H.L."/>
            <person name="Wang Z.T."/>
            <person name="Raymond J."/>
            <person name="Chen M."/>
            <person name="Blankenship R.E."/>
            <person name="Touchman J.W."/>
        </authorList>
    </citation>
    <scope>NUCLEOTIDE SEQUENCE [LARGE SCALE GENOMIC DNA]</scope>
    <source>
        <strain evidence="2">ATCC 51547 / Ice1</strain>
    </source>
</reference>